<name>A0A183U363_TOXCA</name>
<dbReference type="WBParaSite" id="TCNE_0000293301-mRNA-1">
    <property type="protein sequence ID" value="TCNE_0000293301-mRNA-1"/>
    <property type="gene ID" value="TCNE_0000293301"/>
</dbReference>
<dbReference type="GO" id="GO:0030332">
    <property type="term" value="F:cyclin binding"/>
    <property type="evidence" value="ECO:0007669"/>
    <property type="project" value="TreeGrafter"/>
</dbReference>
<evidence type="ECO:0000313" key="10">
    <source>
        <dbReference type="EMBL" id="VDM28650.1"/>
    </source>
</evidence>
<dbReference type="GO" id="GO:0005829">
    <property type="term" value="C:cytosol"/>
    <property type="evidence" value="ECO:0007669"/>
    <property type="project" value="TreeGrafter"/>
</dbReference>
<dbReference type="GO" id="GO:0005634">
    <property type="term" value="C:nucleus"/>
    <property type="evidence" value="ECO:0007669"/>
    <property type="project" value="TreeGrafter"/>
</dbReference>
<evidence type="ECO:0000256" key="2">
    <source>
        <dbReference type="ARBA" id="ARBA00012485"/>
    </source>
</evidence>
<dbReference type="GO" id="GO:0031624">
    <property type="term" value="F:ubiquitin conjugating enzyme binding"/>
    <property type="evidence" value="ECO:0007669"/>
    <property type="project" value="TreeGrafter"/>
</dbReference>
<dbReference type="PANTHER" id="PTHR31531:SF2">
    <property type="entry name" value="E3 UBIQUITIN-PROTEIN LIGASE E3D"/>
    <property type="match status" value="1"/>
</dbReference>
<keyword evidence="11" id="KW-1185">Reference proteome</keyword>
<evidence type="ECO:0000313" key="12">
    <source>
        <dbReference type="WBParaSite" id="TCNE_0000293301-mRNA-1"/>
    </source>
</evidence>
<organism evidence="11 12">
    <name type="scientific">Toxocara canis</name>
    <name type="common">Canine roundworm</name>
    <dbReference type="NCBI Taxonomy" id="6265"/>
    <lineage>
        <taxon>Eukaryota</taxon>
        <taxon>Metazoa</taxon>
        <taxon>Ecdysozoa</taxon>
        <taxon>Nematoda</taxon>
        <taxon>Chromadorea</taxon>
        <taxon>Rhabditida</taxon>
        <taxon>Spirurina</taxon>
        <taxon>Ascaridomorpha</taxon>
        <taxon>Ascaridoidea</taxon>
        <taxon>Toxocaridae</taxon>
        <taxon>Toxocara</taxon>
    </lineage>
</organism>
<sequence length="110" mass="11989">MKVCIGGVFQIWLLESYVVVVPINGNGNGDEECVHSFPALKMLYKVFDAESARSDPRANGEDASVGLVDMPLGCCVRLIELLLSSSHALPPACRAVGQFYVSIFEHFLKT</sequence>
<comment type="function">
    <text evidence="7">E3 ubiquitin-protein ligase which accepts ubiquitin from specific E2 ubiquitin-conjugating enzymes, and transfers it to substrates, generally promoting their degradation by the proteasome. Independently of its E3 ubiquitin-protein ligase activity, acts as an inhibitor of CPSF3 endonuclease activity by blocking CPSF3 active site.</text>
</comment>
<dbReference type="GO" id="GO:0051865">
    <property type="term" value="P:protein autoubiquitination"/>
    <property type="evidence" value="ECO:0007669"/>
    <property type="project" value="TreeGrafter"/>
</dbReference>
<dbReference type="GO" id="GO:0061630">
    <property type="term" value="F:ubiquitin protein ligase activity"/>
    <property type="evidence" value="ECO:0007669"/>
    <property type="project" value="UniProtKB-EC"/>
</dbReference>
<evidence type="ECO:0000313" key="11">
    <source>
        <dbReference type="Proteomes" id="UP000050794"/>
    </source>
</evidence>
<evidence type="ECO:0000256" key="4">
    <source>
        <dbReference type="ARBA" id="ARBA00029737"/>
    </source>
</evidence>
<evidence type="ECO:0000256" key="5">
    <source>
        <dbReference type="ARBA" id="ARBA00032234"/>
    </source>
</evidence>
<evidence type="ECO:0000256" key="6">
    <source>
        <dbReference type="ARBA" id="ARBA00032298"/>
    </source>
</evidence>
<evidence type="ECO:0000256" key="9">
    <source>
        <dbReference type="SAM" id="SignalP"/>
    </source>
</evidence>
<proteinExistence type="predicted"/>
<dbReference type="Pfam" id="PF09814">
    <property type="entry name" value="HECT_2"/>
    <property type="match status" value="1"/>
</dbReference>
<gene>
    <name evidence="10" type="ORF">TCNE_LOCUS2933</name>
</gene>
<dbReference type="Proteomes" id="UP000050794">
    <property type="component" value="Unassembled WGS sequence"/>
</dbReference>
<dbReference type="EC" id="2.3.2.26" evidence="2"/>
<evidence type="ECO:0000256" key="7">
    <source>
        <dbReference type="ARBA" id="ARBA00053831"/>
    </source>
</evidence>
<feature type="chain" id="PRO_5044552981" description="E3 ubiquitin-protein ligase E3D" evidence="9">
    <location>
        <begin position="17"/>
        <end position="110"/>
    </location>
</feature>
<dbReference type="GO" id="GO:0043161">
    <property type="term" value="P:proteasome-mediated ubiquitin-dependent protein catabolic process"/>
    <property type="evidence" value="ECO:0007669"/>
    <property type="project" value="TreeGrafter"/>
</dbReference>
<comment type="catalytic activity">
    <reaction evidence="1">
        <text>S-ubiquitinyl-[E2 ubiquitin-conjugating enzyme]-L-cysteine + [acceptor protein]-L-lysine = [E2 ubiquitin-conjugating enzyme]-L-cysteine + N(6)-ubiquitinyl-[acceptor protein]-L-lysine.</text>
        <dbReference type="EC" id="2.3.2.26"/>
    </reaction>
</comment>
<feature type="signal peptide" evidence="9">
    <location>
        <begin position="1"/>
        <end position="16"/>
    </location>
</feature>
<reference evidence="10 11" key="2">
    <citation type="submission" date="2018-11" db="EMBL/GenBank/DDBJ databases">
        <authorList>
            <consortium name="Pathogen Informatics"/>
        </authorList>
    </citation>
    <scope>NUCLEOTIDE SEQUENCE [LARGE SCALE GENOMIC DNA]</scope>
</reference>
<dbReference type="GO" id="GO:0006513">
    <property type="term" value="P:protein monoubiquitination"/>
    <property type="evidence" value="ECO:0007669"/>
    <property type="project" value="TreeGrafter"/>
</dbReference>
<reference evidence="12" key="1">
    <citation type="submission" date="2016-06" db="UniProtKB">
        <authorList>
            <consortium name="WormBaseParasite"/>
        </authorList>
    </citation>
    <scope>IDENTIFICATION</scope>
</reference>
<dbReference type="AlphaFoldDB" id="A0A183U363"/>
<dbReference type="GO" id="GO:0000151">
    <property type="term" value="C:ubiquitin ligase complex"/>
    <property type="evidence" value="ECO:0007669"/>
    <property type="project" value="TreeGrafter"/>
</dbReference>
<accession>A0A183U363</accession>
<dbReference type="EMBL" id="UYWY01003322">
    <property type="protein sequence ID" value="VDM28650.1"/>
    <property type="molecule type" value="Genomic_DNA"/>
</dbReference>
<evidence type="ECO:0000256" key="1">
    <source>
        <dbReference type="ARBA" id="ARBA00000885"/>
    </source>
</evidence>
<evidence type="ECO:0000256" key="3">
    <source>
        <dbReference type="ARBA" id="ARBA00013646"/>
    </source>
</evidence>
<dbReference type="PANTHER" id="PTHR31531">
    <property type="entry name" value="E3 UBIQUITIN-PROTEIN LIGASE E3D FAMILY MEMBER"/>
    <property type="match status" value="1"/>
</dbReference>
<comment type="subunit">
    <text evidence="8">Interacts with UBE2C/UbcH10 (E2 ubiquitin-conjugating enzyme). In vitro, interacts with cyclin-B.</text>
</comment>
<protein>
    <recommendedName>
        <fullName evidence="3">E3 ubiquitin-protein ligase E3D</fullName>
        <ecNumber evidence="2">2.3.2.26</ecNumber>
    </recommendedName>
    <alternativeName>
        <fullName evidence="6">HECT-type E3 ubiquitin transferase E3D</fullName>
    </alternativeName>
    <alternativeName>
        <fullName evidence="5">UbcH10-binding protein with a HECT-like domain</fullName>
    </alternativeName>
    <alternativeName>
        <fullName evidence="4">Ubiquitin-conjugating enzyme E2C-binding protein</fullName>
    </alternativeName>
</protein>
<dbReference type="GO" id="GO:0000209">
    <property type="term" value="P:protein polyubiquitination"/>
    <property type="evidence" value="ECO:0007669"/>
    <property type="project" value="TreeGrafter"/>
</dbReference>
<evidence type="ECO:0000256" key="8">
    <source>
        <dbReference type="ARBA" id="ARBA00064185"/>
    </source>
</evidence>
<dbReference type="InterPro" id="IPR019193">
    <property type="entry name" value="UBQ-conj_enz_E2-bd_prot"/>
</dbReference>
<keyword evidence="9" id="KW-0732">Signal</keyword>